<proteinExistence type="predicted"/>
<evidence type="ECO:0000256" key="1">
    <source>
        <dbReference type="SAM" id="MobiDB-lite"/>
    </source>
</evidence>
<evidence type="ECO:0000313" key="3">
    <source>
        <dbReference type="EMBL" id="MDR7090078.1"/>
    </source>
</evidence>
<protein>
    <submittedName>
        <fullName evidence="3">Uncharacterized protein</fullName>
    </submittedName>
</protein>
<feature type="signal peptide" evidence="2">
    <location>
        <begin position="1"/>
        <end position="16"/>
    </location>
</feature>
<feature type="region of interest" description="Disordered" evidence="1">
    <location>
        <begin position="26"/>
        <end position="52"/>
    </location>
</feature>
<feature type="compositionally biased region" description="Low complexity" evidence="1">
    <location>
        <begin position="37"/>
        <end position="52"/>
    </location>
</feature>
<comment type="caution">
    <text evidence="3">The sequence shown here is derived from an EMBL/GenBank/DDBJ whole genome shotgun (WGS) entry which is preliminary data.</text>
</comment>
<sequence>MYNKIAFILISSSMLAACGGGGNTNSTSKPSSVANVSSIPAPSSTPTSSSAPAASSTAAAIVLQGQFKDTSISGVRFVSGAQTGMTNSTGIFTYEQGKSISFSIGGITLGSTLGKPLITPIDLVENGSSTHQTVQNMVRFLLMLDADAYSENGIQLSTALQTAANNWTQIDFSAPMFEQNMTTIMTAASAADGGTHQLPDTTDAKEHLEATHLCNYSGIYQGTFTADNSNGKLAFFVNALNGEVNGFALPENTLEPTELSAITPLQYNQTAAFETGNSSDKSSYNAQFISANDITGTWKKETRSGSVSATRVGGASNAVYRFSASFNGNNTGLLSIDIDAANKVTGSAYNLKTHETQTLGGQLTGPWLTIATADKTQLQGLLGIESGLLVGTWVNTTKGTSGNFSGSGCQLNPVSLSINGFRNWKLGSNTGSKQLIPATGTDPLVLLDSTPVAMVRMTVAPWGEMSFPITGFDKAGEAESVDLSNSSFIDITYQSNQSVNLQLRQYAVHGGTHNQITLPAATEFTSVRIPLSNFVGGLTPLDLTKVAKFNFALLSNNANDGYAELIVKRFKIDNFN</sequence>
<feature type="chain" id="PRO_5045606886" evidence="2">
    <location>
        <begin position="17"/>
        <end position="576"/>
    </location>
</feature>
<accession>A0ABU1UY08</accession>
<feature type="compositionally biased region" description="Polar residues" evidence="1">
    <location>
        <begin position="26"/>
        <end position="36"/>
    </location>
</feature>
<reference evidence="3 4" key="1">
    <citation type="submission" date="2023-07" db="EMBL/GenBank/DDBJ databases">
        <title>Sorghum-associated microbial communities from plants grown in Nebraska, USA.</title>
        <authorList>
            <person name="Schachtman D."/>
        </authorList>
    </citation>
    <scope>NUCLEOTIDE SEQUENCE [LARGE SCALE GENOMIC DNA]</scope>
    <source>
        <strain evidence="3 4">BE190</strain>
    </source>
</reference>
<dbReference type="Proteomes" id="UP001253595">
    <property type="component" value="Unassembled WGS sequence"/>
</dbReference>
<keyword evidence="4" id="KW-1185">Reference proteome</keyword>
<evidence type="ECO:0000256" key="2">
    <source>
        <dbReference type="SAM" id="SignalP"/>
    </source>
</evidence>
<dbReference type="PROSITE" id="PS51257">
    <property type="entry name" value="PROKAR_LIPOPROTEIN"/>
    <property type="match status" value="1"/>
</dbReference>
<evidence type="ECO:0000313" key="4">
    <source>
        <dbReference type="Proteomes" id="UP001253595"/>
    </source>
</evidence>
<keyword evidence="2" id="KW-0732">Signal</keyword>
<organism evidence="3 4">
    <name type="scientific">Cellvibrio fibrivorans</name>
    <dbReference type="NCBI Taxonomy" id="126350"/>
    <lineage>
        <taxon>Bacteria</taxon>
        <taxon>Pseudomonadati</taxon>
        <taxon>Pseudomonadota</taxon>
        <taxon>Gammaproteobacteria</taxon>
        <taxon>Cellvibrionales</taxon>
        <taxon>Cellvibrionaceae</taxon>
        <taxon>Cellvibrio</taxon>
    </lineage>
</organism>
<dbReference type="EMBL" id="JAVDVX010000003">
    <property type="protein sequence ID" value="MDR7090078.1"/>
    <property type="molecule type" value="Genomic_DNA"/>
</dbReference>
<dbReference type="RefSeq" id="WP_310072115.1">
    <property type="nucleotide sequence ID" value="NZ_JAVDVX010000003.1"/>
</dbReference>
<gene>
    <name evidence="3" type="ORF">J2X05_002100</name>
</gene>
<name>A0ABU1UY08_9GAMM</name>